<evidence type="ECO:0000313" key="8">
    <source>
        <dbReference type="Proteomes" id="UP001241747"/>
    </source>
</evidence>
<comment type="caution">
    <text evidence="7">The sequence shown here is derived from an EMBL/GenBank/DDBJ whole genome shotgun (WGS) entry which is preliminary data.</text>
</comment>
<dbReference type="RefSeq" id="WP_237344660.1">
    <property type="nucleotide sequence ID" value="NZ_JABWGX010000005.1"/>
</dbReference>
<reference evidence="7 8" key="1">
    <citation type="submission" date="2023-07" db="EMBL/GenBank/DDBJ databases">
        <title>Genomic Encyclopedia of Type Strains, Phase IV (KMG-IV): sequencing the most valuable type-strain genomes for metagenomic binning, comparative biology and taxonomic classification.</title>
        <authorList>
            <person name="Goeker M."/>
        </authorList>
    </citation>
    <scope>NUCLEOTIDE SEQUENCE [LARGE SCALE GENOMIC DNA]</scope>
    <source>
        <strain evidence="7 8">DSM 3770</strain>
    </source>
</reference>
<dbReference type="PANTHER" id="PTHR30600:SF4">
    <property type="entry name" value="CYTOCHROME C DOMAIN-CONTAINING PROTEIN"/>
    <property type="match status" value="1"/>
</dbReference>
<evidence type="ECO:0000259" key="6">
    <source>
        <dbReference type="PROSITE" id="PS51007"/>
    </source>
</evidence>
<dbReference type="Pfam" id="PF06537">
    <property type="entry name" value="DHOR"/>
    <property type="match status" value="1"/>
</dbReference>
<feature type="domain" description="Cytochrome c" evidence="6">
    <location>
        <begin position="36"/>
        <end position="157"/>
    </location>
</feature>
<evidence type="ECO:0000256" key="2">
    <source>
        <dbReference type="ARBA" id="ARBA00022723"/>
    </source>
</evidence>
<dbReference type="PROSITE" id="PS51007">
    <property type="entry name" value="CYTC"/>
    <property type="match status" value="2"/>
</dbReference>
<evidence type="ECO:0000256" key="5">
    <source>
        <dbReference type="SAM" id="SignalP"/>
    </source>
</evidence>
<dbReference type="InterPro" id="IPR010538">
    <property type="entry name" value="DHOR"/>
</dbReference>
<evidence type="ECO:0000256" key="1">
    <source>
        <dbReference type="ARBA" id="ARBA00022617"/>
    </source>
</evidence>
<feature type="signal peptide" evidence="5">
    <location>
        <begin position="1"/>
        <end position="32"/>
    </location>
</feature>
<keyword evidence="1 4" id="KW-0349">Heme</keyword>
<evidence type="ECO:0000256" key="3">
    <source>
        <dbReference type="ARBA" id="ARBA00023004"/>
    </source>
</evidence>
<name>A0ABU0LCT7_XANAG</name>
<keyword evidence="5" id="KW-0732">Signal</keyword>
<keyword evidence="3 4" id="KW-0408">Iron</keyword>
<accession>A0ABU0LCT7</accession>
<feature type="domain" description="Cytochrome c" evidence="6">
    <location>
        <begin position="301"/>
        <end position="423"/>
    </location>
</feature>
<dbReference type="InterPro" id="IPR009056">
    <property type="entry name" value="Cyt_c-like_dom"/>
</dbReference>
<keyword evidence="2 4" id="KW-0479">Metal-binding</keyword>
<organism evidence="7 8">
    <name type="scientific">Xanthobacter agilis</name>
    <dbReference type="NCBI Taxonomy" id="47492"/>
    <lineage>
        <taxon>Bacteria</taxon>
        <taxon>Pseudomonadati</taxon>
        <taxon>Pseudomonadota</taxon>
        <taxon>Alphaproteobacteria</taxon>
        <taxon>Hyphomicrobiales</taxon>
        <taxon>Xanthobacteraceae</taxon>
        <taxon>Xanthobacter</taxon>
    </lineage>
</organism>
<feature type="chain" id="PRO_5045802893" evidence="5">
    <location>
        <begin position="33"/>
        <end position="423"/>
    </location>
</feature>
<dbReference type="Proteomes" id="UP001241747">
    <property type="component" value="Unassembled WGS sequence"/>
</dbReference>
<sequence>MAPRRPHRSPRALRVATLLACAVTLLATPALALDNLDMQIGKALFKRPWTPAPTTTEADDGLGPLFDARSCASCHPGSGRAAAAFDATGQVDGRGMVLMIGQPDGAADPVYGRRLQIDAVPGLTAEGIIAVDDAALPDGRRARKPRLDALAYGPLDAKSGLSLRVAPDLHGRGAMAAVTDATLLALETEQAAGADGVSGHARRIPQKDGSVRIGRFGWKANHPTIESQSAEAFFLDLGLSNPLHPEPWGDCTAAQAACRAAPHGARPAGPDGVAGLEIGDAVLDRVVAYVASLPTPSAGTLANAGGARLFASVGCATCHRPELPTADGGKARIYSDLLLHDMGPDLGDTMPEPGAGASDWRTAPLAGVSAAIARDTGLLHDGRARSVLEAVGWHGGEAAPAAARFRALSDHDRTALIAFVSSL</sequence>
<dbReference type="InterPro" id="IPR036909">
    <property type="entry name" value="Cyt_c-like_dom_sf"/>
</dbReference>
<dbReference type="SUPFAM" id="SSF46626">
    <property type="entry name" value="Cytochrome c"/>
    <property type="match status" value="2"/>
</dbReference>
<dbReference type="InterPro" id="IPR051395">
    <property type="entry name" value="Cytochrome_c_Peroxidase/MauG"/>
</dbReference>
<evidence type="ECO:0000256" key="4">
    <source>
        <dbReference type="PROSITE-ProRule" id="PRU00433"/>
    </source>
</evidence>
<dbReference type="PANTHER" id="PTHR30600">
    <property type="entry name" value="CYTOCHROME C PEROXIDASE-RELATED"/>
    <property type="match status" value="1"/>
</dbReference>
<dbReference type="EMBL" id="JAUSVY010000003">
    <property type="protein sequence ID" value="MDQ0504964.1"/>
    <property type="molecule type" value="Genomic_DNA"/>
</dbReference>
<dbReference type="Gene3D" id="1.10.760.10">
    <property type="entry name" value="Cytochrome c-like domain"/>
    <property type="match status" value="1"/>
</dbReference>
<proteinExistence type="predicted"/>
<protein>
    <submittedName>
        <fullName evidence="7">CxxC motif-containing protein (DUF1111 family)</fullName>
    </submittedName>
</protein>
<gene>
    <name evidence="7" type="ORF">QOZ94_001746</name>
</gene>
<evidence type="ECO:0000313" key="7">
    <source>
        <dbReference type="EMBL" id="MDQ0504964.1"/>
    </source>
</evidence>
<keyword evidence="8" id="KW-1185">Reference proteome</keyword>